<gene>
    <name evidence="1" type="ORF">R4315_04775</name>
</gene>
<proteinExistence type="predicted"/>
<dbReference type="EMBL" id="JAWLUP010000005">
    <property type="protein sequence ID" value="MDV7263873.1"/>
    <property type="molecule type" value="Genomic_DNA"/>
</dbReference>
<organism evidence="1 2">
    <name type="scientific">Rhodococcus oxybenzonivorans</name>
    <dbReference type="NCBI Taxonomy" id="1990687"/>
    <lineage>
        <taxon>Bacteria</taxon>
        <taxon>Bacillati</taxon>
        <taxon>Actinomycetota</taxon>
        <taxon>Actinomycetes</taxon>
        <taxon>Mycobacteriales</taxon>
        <taxon>Nocardiaceae</taxon>
        <taxon>Rhodococcus</taxon>
    </lineage>
</organism>
<evidence type="ECO:0000313" key="2">
    <source>
        <dbReference type="Proteomes" id="UP001185863"/>
    </source>
</evidence>
<name>A0AAE5A5E2_9NOCA</name>
<comment type="caution">
    <text evidence="1">The sequence shown here is derived from an EMBL/GenBank/DDBJ whole genome shotgun (WGS) entry which is preliminary data.</text>
</comment>
<reference evidence="1" key="1">
    <citation type="submission" date="2023-10" db="EMBL/GenBank/DDBJ databases">
        <title>Development of a sustainable strategy for remediation of hydrocarbon-contaminated territories based on the waste exchange concept.</title>
        <authorList>
            <person name="Krivoruchko A."/>
        </authorList>
    </citation>
    <scope>NUCLEOTIDE SEQUENCE</scope>
    <source>
        <strain evidence="1">IEGM 68</strain>
    </source>
</reference>
<accession>A0AAE5A5E2</accession>
<protein>
    <submittedName>
        <fullName evidence="1">Uncharacterized protein</fullName>
    </submittedName>
</protein>
<evidence type="ECO:0000313" key="1">
    <source>
        <dbReference type="EMBL" id="MDV7263873.1"/>
    </source>
</evidence>
<sequence length="261" mass="29057">MLENVVTDELRLLPARAAQFVRRYPVPPRETYAPELRISILGVLIHCAAVRGEAFVAFQLLRRCGLPGDYYLHVDVVDEALMILDQFEVTEDACNHAFGPNWRQVIRHAIDVAEILHSDFHSLTRTESLVGSHRRLSAWIAARDAAWEAGRIKSWYRAQDAAWEREYMDDATVRLDDRLCADTAAAVRDAAAAVALADLVGTADFNRVHYETLIAPWCRARNDMETTPVDLSERATSQATATSQPDRLCAVTAGVAAPTTL</sequence>
<dbReference type="RefSeq" id="WP_317746021.1">
    <property type="nucleotide sequence ID" value="NZ_JAWLUP010000005.1"/>
</dbReference>
<dbReference type="AlphaFoldDB" id="A0AAE5A5E2"/>
<dbReference type="Proteomes" id="UP001185863">
    <property type="component" value="Unassembled WGS sequence"/>
</dbReference>